<comment type="caution">
    <text evidence="3">The sequence shown here is derived from an EMBL/GenBank/DDBJ whole genome shotgun (WGS) entry which is preliminary data.</text>
</comment>
<accession>A0A816DZJ9</accession>
<protein>
    <submittedName>
        <fullName evidence="3">Uncharacterized protein</fullName>
    </submittedName>
</protein>
<keyword evidence="4" id="KW-1185">Reference proteome</keyword>
<name>A0A816DZJ9_9BILA</name>
<feature type="non-terminal residue" evidence="3">
    <location>
        <position position="1"/>
    </location>
</feature>
<dbReference type="PRINTS" id="PR00679">
    <property type="entry name" value="PROHIBITIN"/>
</dbReference>
<reference evidence="3" key="1">
    <citation type="submission" date="2021-02" db="EMBL/GenBank/DDBJ databases">
        <authorList>
            <person name="Nowell W R."/>
        </authorList>
    </citation>
    <scope>NUCLEOTIDE SEQUENCE</scope>
</reference>
<comment type="similarity">
    <text evidence="1">Belongs to the prohibitin family.</text>
</comment>
<dbReference type="InterPro" id="IPR000163">
    <property type="entry name" value="Prohibitin"/>
</dbReference>
<evidence type="ECO:0000313" key="4">
    <source>
        <dbReference type="Proteomes" id="UP000663870"/>
    </source>
</evidence>
<dbReference type="PANTHER" id="PTHR13617:SF14">
    <property type="entry name" value="PROTEIN ABHD18"/>
    <property type="match status" value="1"/>
</dbReference>
<dbReference type="CDD" id="cd03401">
    <property type="entry name" value="SPFH_prohibitin"/>
    <property type="match status" value="1"/>
</dbReference>
<proteinExistence type="inferred from homology"/>
<gene>
    <name evidence="3" type="ORF">JXQ802_LOCUS53839</name>
    <name evidence="2" type="ORF">PYM288_LOCUS37423</name>
</gene>
<dbReference type="InterPro" id="IPR019149">
    <property type="entry name" value="ABHD18"/>
</dbReference>
<dbReference type="EMBL" id="CAJNOL010009793">
    <property type="protein sequence ID" value="CAF1645679.1"/>
    <property type="molecule type" value="Genomic_DNA"/>
</dbReference>
<dbReference type="EMBL" id="CAJNOH010008108">
    <property type="protein sequence ID" value="CAF1473017.1"/>
    <property type="molecule type" value="Genomic_DNA"/>
</dbReference>
<sequence>DDGHRDVIFDRFQDVELNVIEEGTHFMIPWLHRAIIFDIRTRPRSVPSITEIKDLQTINITLRILHRPRAELLPKIFCKLGELLIERAAQFGLLLDISITHLSFRSEFTSAVELKRRFLVEKTEQSRQANVIAAEGDARTADLIDKALDEAGDEKEDQINNSLDDIKDSSTIEMMNFDNLFRRFILTQSFVRGWGNPFHLQDTFTYRRGKIGKQKGNQNYINARFGSPLANYLPHLVPSQVATAHFQFVLSRDHRFGIDSIPIRICYAGTGDHGSILLENPYYDLRKPQDQSRSSLLYVTNLYIMGEELVLETLMLLHWCQKMKLTPAILHDFSLGGYMASLAFTKWPDPPSRQFYENKASQTFYDYLRERNQSIDLNKIVLDLIKDMMRLLMDEFTSLHNHSRLIQSNIPNVMFIACTHDGISHMNDAWPGIHIRYILHGHVSAFLFNQSGLYHAAAKMLQRQESNVKLKKTFNHITNFCYYT</sequence>
<dbReference type="Pfam" id="PF09752">
    <property type="entry name" value="ABHD18"/>
    <property type="match status" value="3"/>
</dbReference>
<evidence type="ECO:0000256" key="1">
    <source>
        <dbReference type="ARBA" id="ARBA00009658"/>
    </source>
</evidence>
<organism evidence="3 4">
    <name type="scientific">Rotaria sordida</name>
    <dbReference type="NCBI Taxonomy" id="392033"/>
    <lineage>
        <taxon>Eukaryota</taxon>
        <taxon>Metazoa</taxon>
        <taxon>Spiralia</taxon>
        <taxon>Gnathifera</taxon>
        <taxon>Rotifera</taxon>
        <taxon>Eurotatoria</taxon>
        <taxon>Bdelloidea</taxon>
        <taxon>Philodinida</taxon>
        <taxon>Philodinidae</taxon>
        <taxon>Rotaria</taxon>
    </lineage>
</organism>
<evidence type="ECO:0000313" key="3">
    <source>
        <dbReference type="EMBL" id="CAF1645679.1"/>
    </source>
</evidence>
<dbReference type="AlphaFoldDB" id="A0A816DZJ9"/>
<dbReference type="GO" id="GO:0016020">
    <property type="term" value="C:membrane"/>
    <property type="evidence" value="ECO:0007669"/>
    <property type="project" value="InterPro"/>
</dbReference>
<dbReference type="Proteomes" id="UP000663854">
    <property type="component" value="Unassembled WGS sequence"/>
</dbReference>
<dbReference type="Proteomes" id="UP000663870">
    <property type="component" value="Unassembled WGS sequence"/>
</dbReference>
<evidence type="ECO:0000313" key="2">
    <source>
        <dbReference type="EMBL" id="CAF1473017.1"/>
    </source>
</evidence>
<dbReference type="PANTHER" id="PTHR13617">
    <property type="entry name" value="PROTEIN ABHD18"/>
    <property type="match status" value="1"/>
</dbReference>